<organism evidence="6 7">
    <name type="scientific">Thermobifida cellulosilytica TB100</name>
    <dbReference type="NCBI Taxonomy" id="665004"/>
    <lineage>
        <taxon>Bacteria</taxon>
        <taxon>Bacillati</taxon>
        <taxon>Actinomycetota</taxon>
        <taxon>Actinomycetes</taxon>
        <taxon>Streptosporangiales</taxon>
        <taxon>Nocardiopsidaceae</taxon>
        <taxon>Thermobifida</taxon>
    </lineage>
</organism>
<dbReference type="PRINTS" id="PR00039">
    <property type="entry name" value="HTHLYSR"/>
</dbReference>
<reference evidence="7" key="1">
    <citation type="journal article" date="2017" name="Acta Aliment.">
        <title>Plant polysaccharide degrading enzyme system of Thermpbifida cellulosilytica TB100 revealed by de novo genome project data.</title>
        <authorList>
            <person name="Toth A."/>
            <person name="Baka E."/>
            <person name="Luzics S."/>
            <person name="Bata-Vidacs I."/>
            <person name="Nagy I."/>
            <person name="Balint B."/>
            <person name="Herceg R."/>
            <person name="Olasz F."/>
            <person name="Wilk T."/>
            <person name="Nagy T."/>
            <person name="Kriszt B."/>
            <person name="Nagy I."/>
            <person name="Kukolya J."/>
        </authorList>
    </citation>
    <scope>NUCLEOTIDE SEQUENCE [LARGE SCALE GENOMIC DNA]</scope>
    <source>
        <strain evidence="7">TB100</strain>
    </source>
</reference>
<sequence>MLDLTRLRVLCEVARLGSMTAAARALSYTQPAVSHHISRLEAEVGTPLVVRHGRGVRLTEAGRVLVGHADAVLARLAAAEEEVAAVAGLRAGRVRLAAFPTATAGLVPQALAALRERAPGVAVTLVEAEPPESLALLREGEVDVAVAFAYDETPPDAGTGTREVVLSRERVRLLLPADHPLAAEHTLDLAALRGETWVAGCERCRAHLVHVCRNAGFEPRVAYATDDHLAVQRLVSLGLAVGVLPQLALSLHRGENIAVVDSPELGWRRLFAVVAAGRVPPAVAALVDELAAAVGQSDRGNQQHGS</sequence>
<evidence type="ECO:0000256" key="2">
    <source>
        <dbReference type="ARBA" id="ARBA00023015"/>
    </source>
</evidence>
<evidence type="ECO:0000256" key="1">
    <source>
        <dbReference type="ARBA" id="ARBA00009437"/>
    </source>
</evidence>
<dbReference type="PANTHER" id="PTHR30346:SF29">
    <property type="entry name" value="LYSR SUBSTRATE-BINDING"/>
    <property type="match status" value="1"/>
</dbReference>
<proteinExistence type="inferred from homology"/>
<keyword evidence="2" id="KW-0805">Transcription regulation</keyword>
<dbReference type="SUPFAM" id="SSF46785">
    <property type="entry name" value="Winged helix' DNA-binding domain"/>
    <property type="match status" value="1"/>
</dbReference>
<dbReference type="GO" id="GO:0032993">
    <property type="term" value="C:protein-DNA complex"/>
    <property type="evidence" value="ECO:0007669"/>
    <property type="project" value="TreeGrafter"/>
</dbReference>
<feature type="domain" description="HTH lysR-type" evidence="5">
    <location>
        <begin position="2"/>
        <end position="59"/>
    </location>
</feature>
<dbReference type="PANTHER" id="PTHR30346">
    <property type="entry name" value="TRANSCRIPTIONAL DUAL REGULATOR HCAR-RELATED"/>
    <property type="match status" value="1"/>
</dbReference>
<keyword evidence="4" id="KW-0804">Transcription</keyword>
<dbReference type="InterPro" id="IPR000847">
    <property type="entry name" value="LysR_HTH_N"/>
</dbReference>
<dbReference type="Pfam" id="PF00126">
    <property type="entry name" value="HTH_1"/>
    <property type="match status" value="1"/>
</dbReference>
<dbReference type="AlphaFoldDB" id="A0A147KD99"/>
<keyword evidence="7" id="KW-1185">Reference proteome</keyword>
<dbReference type="EMBL" id="LGEM01000136">
    <property type="protein sequence ID" value="KUP95276.1"/>
    <property type="molecule type" value="Genomic_DNA"/>
</dbReference>
<dbReference type="Gene3D" id="3.40.190.10">
    <property type="entry name" value="Periplasmic binding protein-like II"/>
    <property type="match status" value="2"/>
</dbReference>
<protein>
    <submittedName>
        <fullName evidence="6">LysR family transcriptional regulator</fullName>
    </submittedName>
</protein>
<evidence type="ECO:0000256" key="4">
    <source>
        <dbReference type="ARBA" id="ARBA00023163"/>
    </source>
</evidence>
<dbReference type="GO" id="GO:0003700">
    <property type="term" value="F:DNA-binding transcription factor activity"/>
    <property type="evidence" value="ECO:0007669"/>
    <property type="project" value="InterPro"/>
</dbReference>
<comment type="caution">
    <text evidence="6">The sequence shown here is derived from an EMBL/GenBank/DDBJ whole genome shotgun (WGS) entry which is preliminary data.</text>
</comment>
<evidence type="ECO:0000256" key="3">
    <source>
        <dbReference type="ARBA" id="ARBA00023125"/>
    </source>
</evidence>
<dbReference type="Proteomes" id="UP000074382">
    <property type="component" value="Unassembled WGS sequence"/>
</dbReference>
<dbReference type="InterPro" id="IPR036390">
    <property type="entry name" value="WH_DNA-bd_sf"/>
</dbReference>
<accession>A0A147KD99</accession>
<dbReference type="SUPFAM" id="SSF53850">
    <property type="entry name" value="Periplasmic binding protein-like II"/>
    <property type="match status" value="1"/>
</dbReference>
<dbReference type="FunFam" id="1.10.10.10:FF:000001">
    <property type="entry name" value="LysR family transcriptional regulator"/>
    <property type="match status" value="1"/>
</dbReference>
<comment type="similarity">
    <text evidence="1">Belongs to the LysR transcriptional regulatory family.</text>
</comment>
<dbReference type="OrthoDB" id="4131546at2"/>
<dbReference type="Pfam" id="PF03466">
    <property type="entry name" value="LysR_substrate"/>
    <property type="match status" value="1"/>
</dbReference>
<dbReference type="PATRIC" id="fig|665004.4.peg.1260"/>
<gene>
    <name evidence="6" type="ORF">AC529_18505</name>
</gene>
<keyword evidence="3" id="KW-0238">DNA-binding</keyword>
<dbReference type="InterPro" id="IPR005119">
    <property type="entry name" value="LysR_subst-bd"/>
</dbReference>
<name>A0A147KD99_THECS</name>
<evidence type="ECO:0000313" key="7">
    <source>
        <dbReference type="Proteomes" id="UP000074382"/>
    </source>
</evidence>
<evidence type="ECO:0000259" key="5">
    <source>
        <dbReference type="PROSITE" id="PS50931"/>
    </source>
</evidence>
<dbReference type="InterPro" id="IPR036388">
    <property type="entry name" value="WH-like_DNA-bd_sf"/>
</dbReference>
<dbReference type="RefSeq" id="WP_068754157.1">
    <property type="nucleotide sequence ID" value="NZ_KQ950180.1"/>
</dbReference>
<dbReference type="CDD" id="cd08423">
    <property type="entry name" value="PBP2_LTTR_like_6"/>
    <property type="match status" value="1"/>
</dbReference>
<evidence type="ECO:0000313" key="6">
    <source>
        <dbReference type="EMBL" id="KUP95276.1"/>
    </source>
</evidence>
<dbReference type="Gene3D" id="1.10.10.10">
    <property type="entry name" value="Winged helix-like DNA-binding domain superfamily/Winged helix DNA-binding domain"/>
    <property type="match status" value="1"/>
</dbReference>
<dbReference type="PROSITE" id="PS50931">
    <property type="entry name" value="HTH_LYSR"/>
    <property type="match status" value="1"/>
</dbReference>
<dbReference type="GO" id="GO:0003677">
    <property type="term" value="F:DNA binding"/>
    <property type="evidence" value="ECO:0007669"/>
    <property type="project" value="UniProtKB-KW"/>
</dbReference>
<dbReference type="STRING" id="665004.AC529_18505"/>